<evidence type="ECO:0000313" key="2">
    <source>
        <dbReference type="EMBL" id="EAY19571.1"/>
    </source>
</evidence>
<dbReference type="Proteomes" id="UP000001542">
    <property type="component" value="Unassembled WGS sequence"/>
</dbReference>
<dbReference type="KEGG" id="tva:5465088"/>
<dbReference type="RefSeq" id="XP_001580557.1">
    <property type="nucleotide sequence ID" value="XM_001580507.1"/>
</dbReference>
<proteinExistence type="predicted"/>
<name>A2DIZ4_TRIV3</name>
<keyword evidence="3" id="KW-1185">Reference proteome</keyword>
<dbReference type="EMBL" id="DS113206">
    <property type="protein sequence ID" value="EAY19569.1"/>
    <property type="molecule type" value="Genomic_DNA"/>
</dbReference>
<organism evidence="1 3">
    <name type="scientific">Trichomonas vaginalis (strain ATCC PRA-98 / G3)</name>
    <dbReference type="NCBI Taxonomy" id="412133"/>
    <lineage>
        <taxon>Eukaryota</taxon>
        <taxon>Metamonada</taxon>
        <taxon>Parabasalia</taxon>
        <taxon>Trichomonadida</taxon>
        <taxon>Trichomonadidae</taxon>
        <taxon>Trichomonas</taxon>
    </lineage>
</organism>
<gene>
    <name evidence="1" type="ORF">TVAG_228320</name>
    <name evidence="2" type="ORF">TVAG_228340</name>
</gene>
<dbReference type="VEuPathDB" id="TrichDB:TVAGG3_0483850"/>
<dbReference type="RefSeq" id="XP_001580555.1">
    <property type="nucleotide sequence ID" value="XM_001580505.1"/>
</dbReference>
<dbReference type="VEuPathDB" id="TrichDB:TVAG_228340"/>
<protein>
    <submittedName>
        <fullName evidence="1">Uncharacterized protein</fullName>
    </submittedName>
</protein>
<dbReference type="EMBL" id="DS113206">
    <property type="protein sequence ID" value="EAY19571.1"/>
    <property type="molecule type" value="Genomic_DNA"/>
</dbReference>
<accession>A2DIZ4</accession>
<reference evidence="1" key="2">
    <citation type="journal article" date="2007" name="Science">
        <title>Draft genome sequence of the sexually transmitted pathogen Trichomonas vaginalis.</title>
        <authorList>
            <person name="Carlton J.M."/>
            <person name="Hirt R.P."/>
            <person name="Silva J.C."/>
            <person name="Delcher A.L."/>
            <person name="Schatz M."/>
            <person name="Zhao Q."/>
            <person name="Wortman J.R."/>
            <person name="Bidwell S.L."/>
            <person name="Alsmark U.C.M."/>
            <person name="Besteiro S."/>
            <person name="Sicheritz-Ponten T."/>
            <person name="Noel C.J."/>
            <person name="Dacks J.B."/>
            <person name="Foster P.G."/>
            <person name="Simillion C."/>
            <person name="Van de Peer Y."/>
            <person name="Miranda-Saavedra D."/>
            <person name="Barton G.J."/>
            <person name="Westrop G.D."/>
            <person name="Mueller S."/>
            <person name="Dessi D."/>
            <person name="Fiori P.L."/>
            <person name="Ren Q."/>
            <person name="Paulsen I."/>
            <person name="Zhang H."/>
            <person name="Bastida-Corcuera F.D."/>
            <person name="Simoes-Barbosa A."/>
            <person name="Brown M.T."/>
            <person name="Hayes R.D."/>
            <person name="Mukherjee M."/>
            <person name="Okumura C.Y."/>
            <person name="Schneider R."/>
            <person name="Smith A.J."/>
            <person name="Vanacova S."/>
            <person name="Villalvazo M."/>
            <person name="Haas B.J."/>
            <person name="Pertea M."/>
            <person name="Feldblyum T.V."/>
            <person name="Utterback T.R."/>
            <person name="Shu C.L."/>
            <person name="Osoegawa K."/>
            <person name="de Jong P.J."/>
            <person name="Hrdy I."/>
            <person name="Horvathova L."/>
            <person name="Zubacova Z."/>
            <person name="Dolezal P."/>
            <person name="Malik S.B."/>
            <person name="Logsdon J.M. Jr."/>
            <person name="Henze K."/>
            <person name="Gupta A."/>
            <person name="Wang C.C."/>
            <person name="Dunne R.L."/>
            <person name="Upcroft J.A."/>
            <person name="Upcroft P."/>
            <person name="White O."/>
            <person name="Salzberg S.L."/>
            <person name="Tang P."/>
            <person name="Chiu C.-H."/>
            <person name="Lee Y.-S."/>
            <person name="Embley T.M."/>
            <person name="Coombs G.H."/>
            <person name="Mottram J.C."/>
            <person name="Tachezy J."/>
            <person name="Fraser-Liggett C.M."/>
            <person name="Johnson P.J."/>
        </authorList>
    </citation>
    <scope>NUCLEOTIDE SEQUENCE [LARGE SCALE GENOMIC DNA]</scope>
    <source>
        <strain evidence="1">G3</strain>
    </source>
</reference>
<reference evidence="1" key="1">
    <citation type="submission" date="2006-10" db="EMBL/GenBank/DDBJ databases">
        <authorList>
            <person name="Amadeo P."/>
            <person name="Zhao Q."/>
            <person name="Wortman J."/>
            <person name="Fraser-Liggett C."/>
            <person name="Carlton J."/>
        </authorList>
    </citation>
    <scope>NUCLEOTIDE SEQUENCE</scope>
    <source>
        <strain evidence="1">G3</strain>
    </source>
</reference>
<dbReference type="AlphaFoldDB" id="A2DIZ4"/>
<dbReference type="VEuPathDB" id="TrichDB:TVAGG3_0483830"/>
<dbReference type="KEGG" id="tva:5465101"/>
<evidence type="ECO:0000313" key="3">
    <source>
        <dbReference type="Proteomes" id="UP000001542"/>
    </source>
</evidence>
<evidence type="ECO:0000313" key="1">
    <source>
        <dbReference type="EMBL" id="EAY19569.1"/>
    </source>
</evidence>
<sequence>MTISVTSSTSPGETVAPSWSVTLVNCPISRIHSLSLAMNALAFSASVPSLTSKTRSAARARLYWRSSMNSSRRKGVMIESVEA</sequence>